<dbReference type="PANTHER" id="PTHR46609:SF8">
    <property type="entry name" value="YQAJ VIRAL RECOMBINASE DOMAIN-CONTAINING PROTEIN"/>
    <property type="match status" value="1"/>
</dbReference>
<accession>A0AAE1HF04</accession>
<evidence type="ECO:0000313" key="2">
    <source>
        <dbReference type="EMBL" id="KAK3920156.1"/>
    </source>
</evidence>
<dbReference type="PANTHER" id="PTHR46609">
    <property type="entry name" value="EXONUCLEASE, PHAGE-TYPE/RECB, C-TERMINAL DOMAIN-CONTAINING PROTEIN"/>
    <property type="match status" value="1"/>
</dbReference>
<keyword evidence="3" id="KW-1185">Reference proteome</keyword>
<evidence type="ECO:0000313" key="3">
    <source>
        <dbReference type="Proteomes" id="UP001219518"/>
    </source>
</evidence>
<dbReference type="CDD" id="cd22343">
    <property type="entry name" value="PDDEXK_lambda_exonuclease-like"/>
    <property type="match status" value="1"/>
</dbReference>
<dbReference type="AlphaFoldDB" id="A0AAE1HF04"/>
<reference evidence="2" key="2">
    <citation type="journal article" date="2023" name="BMC Genomics">
        <title>Pest status, molecular evolution, and epigenetic factors derived from the genome assembly of Frankliniella fusca, a thysanopteran phytovirus vector.</title>
        <authorList>
            <person name="Catto M.A."/>
            <person name="Labadie P.E."/>
            <person name="Jacobson A.L."/>
            <person name="Kennedy G.G."/>
            <person name="Srinivasan R."/>
            <person name="Hunt B.G."/>
        </authorList>
    </citation>
    <scope>NUCLEOTIDE SEQUENCE</scope>
    <source>
        <strain evidence="2">PL_HMW_Pooled</strain>
    </source>
</reference>
<dbReference type="GO" id="GO:0006281">
    <property type="term" value="P:DNA repair"/>
    <property type="evidence" value="ECO:0007669"/>
    <property type="project" value="UniProtKB-ARBA"/>
</dbReference>
<feature type="domain" description="YqaJ viral recombinase" evidence="1">
    <location>
        <begin position="218"/>
        <end position="362"/>
    </location>
</feature>
<dbReference type="SUPFAM" id="SSF52980">
    <property type="entry name" value="Restriction endonuclease-like"/>
    <property type="match status" value="1"/>
</dbReference>
<dbReference type="InterPro" id="IPR011335">
    <property type="entry name" value="Restrct_endonuc-II-like"/>
</dbReference>
<dbReference type="InterPro" id="IPR011604">
    <property type="entry name" value="PDDEXK-like_dom_sf"/>
</dbReference>
<gene>
    <name evidence="2" type="ORF">KUF71_009443</name>
</gene>
<dbReference type="Proteomes" id="UP001219518">
    <property type="component" value="Unassembled WGS sequence"/>
</dbReference>
<dbReference type="InterPro" id="IPR051703">
    <property type="entry name" value="NF-kappa-B_Signaling_Reg"/>
</dbReference>
<evidence type="ECO:0000259" key="1">
    <source>
        <dbReference type="Pfam" id="PF09588"/>
    </source>
</evidence>
<protein>
    <submittedName>
        <fullName evidence="2">Actin cytoskeleton-regulatory complex protein END3</fullName>
    </submittedName>
</protein>
<dbReference type="EMBL" id="JAHWGI010000990">
    <property type="protein sequence ID" value="KAK3920156.1"/>
    <property type="molecule type" value="Genomic_DNA"/>
</dbReference>
<comment type="caution">
    <text evidence="2">The sequence shown here is derived from an EMBL/GenBank/DDBJ whole genome shotgun (WGS) entry which is preliminary data.</text>
</comment>
<reference evidence="2" key="1">
    <citation type="submission" date="2021-07" db="EMBL/GenBank/DDBJ databases">
        <authorList>
            <person name="Catto M.A."/>
            <person name="Jacobson A."/>
            <person name="Kennedy G."/>
            <person name="Labadie P."/>
            <person name="Hunt B.G."/>
            <person name="Srinivasan R."/>
        </authorList>
    </citation>
    <scope>NUCLEOTIDE SEQUENCE</scope>
    <source>
        <strain evidence="2">PL_HMW_Pooled</strain>
        <tissue evidence="2">Head</tissue>
    </source>
</reference>
<organism evidence="2 3">
    <name type="scientific">Frankliniella fusca</name>
    <dbReference type="NCBI Taxonomy" id="407009"/>
    <lineage>
        <taxon>Eukaryota</taxon>
        <taxon>Metazoa</taxon>
        <taxon>Ecdysozoa</taxon>
        <taxon>Arthropoda</taxon>
        <taxon>Hexapoda</taxon>
        <taxon>Insecta</taxon>
        <taxon>Pterygota</taxon>
        <taxon>Neoptera</taxon>
        <taxon>Paraneoptera</taxon>
        <taxon>Thysanoptera</taxon>
        <taxon>Terebrantia</taxon>
        <taxon>Thripoidea</taxon>
        <taxon>Thripidae</taxon>
        <taxon>Frankliniella</taxon>
    </lineage>
</organism>
<dbReference type="Gene3D" id="3.90.320.10">
    <property type="match status" value="1"/>
</dbReference>
<dbReference type="InterPro" id="IPR019080">
    <property type="entry name" value="YqaJ_viral_recombinase"/>
</dbReference>
<proteinExistence type="predicted"/>
<name>A0AAE1HF04_9NEOP</name>
<dbReference type="Pfam" id="PF09588">
    <property type="entry name" value="YqaJ"/>
    <property type="match status" value="1"/>
</dbReference>
<sequence>MHLQPSTNNVSVKKRAVLSSIDPNIVNEVNRKEYNKNLSAKDGHLKVPTSNAACKSIEKLSCTDLEQVWGTLKEQSLAKFNPSPLHEFCHVKKPTTPYKRPIQQVTTDLEVKFRNMFVADQPQSEAALFLSGVRAPPLSLSNARSAEPQENKNSLKKLMAMAIQSLNYLLPRAAEITEDLLHDCTVEEQQYYQENIAVTTREALRMNVDTVGQDNDLWLLFKSNRFTGSICYPLCTYSKNKKPNWTKKFSSTFAPSDVVTKAMQDGISYEGDGRDAYLKKNPNKKIISARIFVHPLVPWLGYSADGIVFENDLPTKLLEIKVPVKGNKFPPNTVQKELEYLDANGHLKHKHRYYGQVQLGMALYNLSACDFLNYCICADDIVSDTVMFDETFVLDLLERLATVYFRCHISAEIINQHIG</sequence>